<dbReference type="GO" id="GO:0046540">
    <property type="term" value="C:U4/U6 x U5 tri-snRNP complex"/>
    <property type="evidence" value="ECO:0007669"/>
    <property type="project" value="InterPro"/>
</dbReference>
<keyword evidence="9" id="KW-1185">Reference proteome</keyword>
<feature type="compositionally biased region" description="Basic and acidic residues" evidence="7">
    <location>
        <begin position="188"/>
        <end position="200"/>
    </location>
</feature>
<reference evidence="8 9" key="1">
    <citation type="journal article" date="2020" name="BMC Genomics">
        <title>Correction to: Identification and distribution of gene clusters required for synthesis of sphingolipid metabolism inhibitors in diverse species of the filamentous fungus Fusarium.</title>
        <authorList>
            <person name="Kim H.S."/>
            <person name="Lohmar J.M."/>
            <person name="Busman M."/>
            <person name="Brown D.W."/>
            <person name="Naumann T.A."/>
            <person name="Divon H.H."/>
            <person name="Lysoe E."/>
            <person name="Uhlig S."/>
            <person name="Proctor R.H."/>
        </authorList>
    </citation>
    <scope>NUCLEOTIDE SEQUENCE [LARGE SCALE GENOMIC DNA]</scope>
    <source>
        <strain evidence="8 9">NRRL 25214</strain>
    </source>
</reference>
<dbReference type="GO" id="GO:0045292">
    <property type="term" value="P:mRNA cis splicing, via spliceosome"/>
    <property type="evidence" value="ECO:0007669"/>
    <property type="project" value="TreeGrafter"/>
</dbReference>
<dbReference type="PANTHER" id="PTHR14152:SF5">
    <property type="entry name" value="U4_U6.U5 TRI-SNRNP-ASSOCIATED PROTEIN 1"/>
    <property type="match status" value="1"/>
</dbReference>
<dbReference type="InterPro" id="IPR005011">
    <property type="entry name" value="SNU66/SART1"/>
</dbReference>
<evidence type="ECO:0000313" key="9">
    <source>
        <dbReference type="Proteomes" id="UP000573603"/>
    </source>
</evidence>
<sequence length="643" mass="72056">MDAATIEETNRIRISLGMKPLPVPGADNTSQSQSMYADGDAPSTLESRQAQAYDNYNKVIEAEKAKKKREEKAAAVRKARELAQRNAVLEGKGFGEAEEGGDLSAKDWLIGQTKRQKKIAKVRKLEEELAAAEAEAAAAVQYTSKDLAGIKVGHDTADFLDGDDQILTLKDTTIDENEEEGDELENLNMREAEKLAERLDKKKKKPGYNPLDDDEEGERGILSHYDEEIEGKKSKKFTLDTSGVIAELSDILEKPVDKTKNGQNVSLDDVIGDAPISSDYIDPSQIKVKKPKKKKGKKGTRQKPTDDDDLFATETTPIDDAMDIDSKNTTTNKRKAVDDPFVDDDDLQATLAIQRKNALKKRKKTRPEDIARLLREDDEPEPAEQQEGGLVLDEVSEFVAGLTKPGENEERKPRRPKTVSKSPEPDEDHLMGDDAEVAEEKPQSSAVEELDEAGVEEEKAVGAGMGAALALLRERGLVEDTRGDAEYTSLRNREDFLAKKRLLEEELDEQARAQRERDRTSGKLDRMSVREREEWARQQNTWRDQQQSRRMAELFSAGYKPNVDIKYTDDHGRSLDHKEAFKYMSHKFHGKGSGKGKTEKRLKKIEDEKRREAQSMFDASSAGMSLAAQQQLKKRREAGVRLA</sequence>
<dbReference type="InterPro" id="IPR045347">
    <property type="entry name" value="HIND"/>
</dbReference>
<accession>A0A8H4ZYS2</accession>
<comment type="subcellular location">
    <subcellularLocation>
        <location evidence="1">Nucleus</location>
    </subcellularLocation>
</comment>
<feature type="region of interest" description="Disordered" evidence="7">
    <location>
        <begin position="171"/>
        <end position="219"/>
    </location>
</feature>
<feature type="compositionally biased region" description="Basic and acidic residues" evidence="7">
    <location>
        <begin position="428"/>
        <end position="442"/>
    </location>
</feature>
<keyword evidence="6" id="KW-0175">Coiled coil</keyword>
<feature type="compositionally biased region" description="Basic and acidic residues" evidence="7">
    <location>
        <begin position="596"/>
        <end position="613"/>
    </location>
</feature>
<evidence type="ECO:0000256" key="4">
    <source>
        <dbReference type="ARBA" id="ARBA00023187"/>
    </source>
</evidence>
<dbReference type="AlphaFoldDB" id="A0A8H4ZYS2"/>
<evidence type="ECO:0000256" key="6">
    <source>
        <dbReference type="SAM" id="Coils"/>
    </source>
</evidence>
<dbReference type="GO" id="GO:0000481">
    <property type="term" value="P:maturation of 5S rRNA"/>
    <property type="evidence" value="ECO:0007669"/>
    <property type="project" value="TreeGrafter"/>
</dbReference>
<gene>
    <name evidence="8" type="ORF">FANTH_57</name>
</gene>
<keyword evidence="4" id="KW-0508">mRNA splicing</keyword>
<organism evidence="8 9">
    <name type="scientific">Fusarium anthophilum</name>
    <dbReference type="NCBI Taxonomy" id="48485"/>
    <lineage>
        <taxon>Eukaryota</taxon>
        <taxon>Fungi</taxon>
        <taxon>Dikarya</taxon>
        <taxon>Ascomycota</taxon>
        <taxon>Pezizomycotina</taxon>
        <taxon>Sordariomycetes</taxon>
        <taxon>Hypocreomycetidae</taxon>
        <taxon>Hypocreales</taxon>
        <taxon>Nectriaceae</taxon>
        <taxon>Fusarium</taxon>
        <taxon>Fusarium fujikuroi species complex</taxon>
    </lineage>
</organism>
<feature type="coiled-coil region" evidence="6">
    <location>
        <begin position="53"/>
        <end position="85"/>
    </location>
</feature>
<evidence type="ECO:0000256" key="1">
    <source>
        <dbReference type="ARBA" id="ARBA00004123"/>
    </source>
</evidence>
<dbReference type="EMBL" id="JABEVY010000002">
    <property type="protein sequence ID" value="KAF5255311.1"/>
    <property type="molecule type" value="Genomic_DNA"/>
</dbReference>
<dbReference type="PANTHER" id="PTHR14152">
    <property type="entry name" value="SQUAMOUS CELL CARCINOMA ANTIGEN RECOGNISED BY CYTOTOXIC T LYMPHOCYTES"/>
    <property type="match status" value="1"/>
</dbReference>
<evidence type="ECO:0000313" key="8">
    <source>
        <dbReference type="EMBL" id="KAF5255311.1"/>
    </source>
</evidence>
<evidence type="ECO:0000256" key="7">
    <source>
        <dbReference type="SAM" id="MobiDB-lite"/>
    </source>
</evidence>
<protein>
    <recommendedName>
        <fullName evidence="10">U4/U6.U5 tri-snRNP-associated protein snu66</fullName>
    </recommendedName>
</protein>
<dbReference type="Pfam" id="PF19252">
    <property type="entry name" value="HIND"/>
    <property type="match status" value="1"/>
</dbReference>
<comment type="similarity">
    <text evidence="2">Belongs to the SNU66/SART1 family.</text>
</comment>
<feature type="region of interest" description="Disordered" evidence="7">
    <location>
        <begin position="586"/>
        <end position="643"/>
    </location>
</feature>
<feature type="compositionally biased region" description="Basic residues" evidence="7">
    <location>
        <begin position="287"/>
        <end position="301"/>
    </location>
</feature>
<feature type="compositionally biased region" description="Basic residues" evidence="7">
    <location>
        <begin position="586"/>
        <end position="595"/>
    </location>
</feature>
<feature type="compositionally biased region" description="Basic and acidic residues" evidence="7">
    <location>
        <begin position="507"/>
        <end position="536"/>
    </location>
</feature>
<comment type="caution">
    <text evidence="8">The sequence shown here is derived from an EMBL/GenBank/DDBJ whole genome shotgun (WGS) entry which is preliminary data.</text>
</comment>
<keyword evidence="5" id="KW-0539">Nucleus</keyword>
<feature type="region of interest" description="Disordered" evidence="7">
    <location>
        <begin position="250"/>
        <end position="459"/>
    </location>
</feature>
<evidence type="ECO:0000256" key="2">
    <source>
        <dbReference type="ARBA" id="ARBA00006076"/>
    </source>
</evidence>
<keyword evidence="3" id="KW-0507">mRNA processing</keyword>
<evidence type="ECO:0000256" key="5">
    <source>
        <dbReference type="ARBA" id="ARBA00023242"/>
    </source>
</evidence>
<evidence type="ECO:0008006" key="10">
    <source>
        <dbReference type="Google" id="ProtNLM"/>
    </source>
</evidence>
<evidence type="ECO:0000256" key="3">
    <source>
        <dbReference type="ARBA" id="ARBA00022664"/>
    </source>
</evidence>
<dbReference type="Pfam" id="PF03343">
    <property type="entry name" value="SART-1"/>
    <property type="match status" value="1"/>
</dbReference>
<feature type="compositionally biased region" description="Basic and acidic residues" evidence="7">
    <location>
        <begin position="251"/>
        <end position="260"/>
    </location>
</feature>
<feature type="region of interest" description="Disordered" evidence="7">
    <location>
        <begin position="507"/>
        <end position="548"/>
    </location>
</feature>
<dbReference type="Proteomes" id="UP000573603">
    <property type="component" value="Unassembled WGS sequence"/>
</dbReference>
<feature type="compositionally biased region" description="Basic and acidic residues" evidence="7">
    <location>
        <begin position="366"/>
        <end position="375"/>
    </location>
</feature>
<proteinExistence type="inferred from homology"/>
<feature type="compositionally biased region" description="Acidic residues" evidence="7">
    <location>
        <begin position="174"/>
        <end position="185"/>
    </location>
</feature>
<feature type="region of interest" description="Disordered" evidence="7">
    <location>
        <begin position="17"/>
        <end position="45"/>
    </location>
</feature>
<name>A0A8H4ZYS2_9HYPO</name>
<feature type="coiled-coil region" evidence="6">
    <location>
        <begin position="115"/>
        <end position="142"/>
    </location>
</feature>